<dbReference type="EMBL" id="AM430768">
    <property type="protein sequence ID" value="CAN80256.1"/>
    <property type="molecule type" value="Genomic_DNA"/>
</dbReference>
<accession>A5ANG5</accession>
<proteinExistence type="predicted"/>
<evidence type="ECO:0000313" key="1">
    <source>
        <dbReference type="EMBL" id="CAN80256.1"/>
    </source>
</evidence>
<reference evidence="1" key="1">
    <citation type="journal article" date="2007" name="PLoS ONE">
        <title>The first genome sequence of an elite grapevine cultivar (Pinot noir Vitis vinifera L.): coping with a highly heterozygous genome.</title>
        <authorList>
            <person name="Velasco R."/>
            <person name="Zharkikh A."/>
            <person name="Troggio M."/>
            <person name="Cartwright D.A."/>
            <person name="Cestaro A."/>
            <person name="Pruss D."/>
            <person name="Pindo M."/>
            <person name="FitzGerald L.M."/>
            <person name="Vezzulli S."/>
            <person name="Reid J."/>
            <person name="Malacarne G."/>
            <person name="Iliev D."/>
            <person name="Coppola G."/>
            <person name="Wardell B."/>
            <person name="Micheletti D."/>
            <person name="Macalma T."/>
            <person name="Facci M."/>
            <person name="Mitchell J.T."/>
            <person name="Perazzolli M."/>
            <person name="Eldredge G."/>
            <person name="Gatto P."/>
            <person name="Oyzerski R."/>
            <person name="Moretto M."/>
            <person name="Gutin N."/>
            <person name="Stefanini M."/>
            <person name="Chen Y."/>
            <person name="Segala C."/>
            <person name="Davenport C."/>
            <person name="Dematte L."/>
            <person name="Mraz A."/>
            <person name="Battilana J."/>
            <person name="Stormo K."/>
            <person name="Costa F."/>
            <person name="Tao Q."/>
            <person name="Si-Ammour A."/>
            <person name="Harkins T."/>
            <person name="Lackey A."/>
            <person name="Perbost C."/>
            <person name="Taillon B."/>
            <person name="Stella A."/>
            <person name="Solovyev V."/>
            <person name="Fawcett J.A."/>
            <person name="Sterck L."/>
            <person name="Vandepoele K."/>
            <person name="Grando S.M."/>
            <person name="Toppo S."/>
            <person name="Moser C."/>
            <person name="Lanchbury J."/>
            <person name="Bogden R."/>
            <person name="Skolnick M."/>
            <person name="Sgaramella V."/>
            <person name="Bhatnagar S.K."/>
            <person name="Fontana P."/>
            <person name="Gutin A."/>
            <person name="Van de Peer Y."/>
            <person name="Salamini F."/>
            <person name="Viola R."/>
        </authorList>
    </citation>
    <scope>NUCLEOTIDE SEQUENCE</scope>
</reference>
<gene>
    <name evidence="1" type="ORF">VITISV_003505</name>
</gene>
<sequence>MPGSLIFSTALQYCVRISYRFSGSPGWCSDPFFFFLVLRHHVGISNHFDDSLISCWDPLSFQRLSGIVPGFSPIISMTFRHRAQIRYLFDGSSASCPDPLLFQRLSSIVSRCSFLFDGSLASCVDLLSFQRLFGSAPGSSIFSVALWHSSCPDPVSFQQFSGIVLGSLIILTILRHRVRIPYHFSGSLASCLDSLLSFQRLSDIVLRSRIFSMALLHRVRILFSFRRFFDIVSLIISAALRHRARIPFYFQRLSGIVSGSPIVSVALKYCSRIPFSFQRLSGIVPRSLFLFSGFPPWCPNPLSFQLLSGNAPESPFLFDGSPASCPDPFSFRRLSSIVSGSPIIQRLFGIVPISPFFLVALWHRVRILFLFDGSPASCPDSLVIFLIYDLESFIFHLVLKLTTQSHLLIYGPKSFFPLRALSSQHRVEHCVQNLEKFSKPVRQVFSLGGRPVALGLLANDSIFGHFGALVQVGLSPSAPDGFRGLFYVRFGPFFELIGVRVLVYAFEPVLENDRGLHIRDKPVQFWKLGLHESCRLCDLGELTYLRPICSDVPNPLVETGSRA</sequence>
<name>A5ANG5_VITVI</name>
<organism evidence="1">
    <name type="scientific">Vitis vinifera</name>
    <name type="common">Grape</name>
    <dbReference type="NCBI Taxonomy" id="29760"/>
    <lineage>
        <taxon>Eukaryota</taxon>
        <taxon>Viridiplantae</taxon>
        <taxon>Streptophyta</taxon>
        <taxon>Embryophyta</taxon>
        <taxon>Tracheophyta</taxon>
        <taxon>Spermatophyta</taxon>
        <taxon>Magnoliopsida</taxon>
        <taxon>eudicotyledons</taxon>
        <taxon>Gunneridae</taxon>
        <taxon>Pentapetalae</taxon>
        <taxon>rosids</taxon>
        <taxon>Vitales</taxon>
        <taxon>Vitaceae</taxon>
        <taxon>Viteae</taxon>
        <taxon>Vitis</taxon>
    </lineage>
</organism>
<dbReference type="AlphaFoldDB" id="A5ANG5"/>
<protein>
    <submittedName>
        <fullName evidence="1">Uncharacterized protein</fullName>
    </submittedName>
</protein>